<keyword evidence="3" id="KW-1185">Reference proteome</keyword>
<name>A0A7X5VHB0_9ACTN</name>
<organism evidence="2 3">
    <name type="scientific">Kribbella shirazensis</name>
    <dbReference type="NCBI Taxonomy" id="1105143"/>
    <lineage>
        <taxon>Bacteria</taxon>
        <taxon>Bacillati</taxon>
        <taxon>Actinomycetota</taxon>
        <taxon>Actinomycetes</taxon>
        <taxon>Propionibacteriales</taxon>
        <taxon>Kribbellaceae</taxon>
        <taxon>Kribbella</taxon>
    </lineage>
</organism>
<feature type="region of interest" description="Disordered" evidence="1">
    <location>
        <begin position="169"/>
        <end position="240"/>
    </location>
</feature>
<proteinExistence type="predicted"/>
<dbReference type="Proteomes" id="UP000555407">
    <property type="component" value="Unassembled WGS sequence"/>
</dbReference>
<dbReference type="AlphaFoldDB" id="A0A7X5VHB0"/>
<evidence type="ECO:0000313" key="2">
    <source>
        <dbReference type="EMBL" id="NIK61256.1"/>
    </source>
</evidence>
<sequence length="249" mass="26025">MASGAGVGSGNGNAPCRAVPGRAVPVGSSPASGWDRGSSEHFGRYAAILFRKGVQPDAGPARRQFFRAFGVGACCGGGDCDGAGCWDGGAERSPLRGGSSFRALGGARTVVARDRGGVGCWGGVRERNRSVPGRAVPGRAGWFFTGFGLGPPFFGTFWSLCGDFVPERRPTGRRPRAAGRVLPPSARVRSRGERRGQARTAPGPSYMPRSATAPRHLRAGDVDQLVRRRRRGDSGSVGSAGSVVAWRSW</sequence>
<gene>
    <name evidence="2" type="ORF">BJY22_006973</name>
</gene>
<reference evidence="2 3" key="1">
    <citation type="submission" date="2020-03" db="EMBL/GenBank/DDBJ databases">
        <title>Sequencing the genomes of 1000 actinobacteria strains.</title>
        <authorList>
            <person name="Klenk H.-P."/>
        </authorList>
    </citation>
    <scope>NUCLEOTIDE SEQUENCE [LARGE SCALE GENOMIC DNA]</scope>
    <source>
        <strain evidence="2 3">DSM 45490</strain>
    </source>
</reference>
<dbReference type="EMBL" id="JAASRO010000001">
    <property type="protein sequence ID" value="NIK61256.1"/>
    <property type="molecule type" value="Genomic_DNA"/>
</dbReference>
<evidence type="ECO:0000313" key="3">
    <source>
        <dbReference type="Proteomes" id="UP000555407"/>
    </source>
</evidence>
<comment type="caution">
    <text evidence="2">The sequence shown here is derived from an EMBL/GenBank/DDBJ whole genome shotgun (WGS) entry which is preliminary data.</text>
</comment>
<accession>A0A7X5VHB0</accession>
<protein>
    <submittedName>
        <fullName evidence="2">Uncharacterized protein</fullName>
    </submittedName>
</protein>
<evidence type="ECO:0000256" key="1">
    <source>
        <dbReference type="SAM" id="MobiDB-lite"/>
    </source>
</evidence>